<evidence type="ECO:0000313" key="4">
    <source>
        <dbReference type="Proteomes" id="UP000738325"/>
    </source>
</evidence>
<sequence length="188" mass="20447">MEPYPSNGTAMERSSPIHRPSASLCPQFSPSALSSLRLQYDSTPTPYTPMASPAPDDLDLHELGSDAIADLLQAALDVNGDKSTILLLDMRPSVHYAVSSIKTAVSVCVPNMLLKRCTYSLSMLTEQLTTQREVDTFANWRQFSLIVLFDATGTVPVKGSPMCCIAQKFRKEGCAATLGYIQGKSVRL</sequence>
<organism evidence="3 4">
    <name type="scientific">Dissophora globulifera</name>
    <dbReference type="NCBI Taxonomy" id="979702"/>
    <lineage>
        <taxon>Eukaryota</taxon>
        <taxon>Fungi</taxon>
        <taxon>Fungi incertae sedis</taxon>
        <taxon>Mucoromycota</taxon>
        <taxon>Mortierellomycotina</taxon>
        <taxon>Mortierellomycetes</taxon>
        <taxon>Mortierellales</taxon>
        <taxon>Mortierellaceae</taxon>
        <taxon>Dissophora</taxon>
    </lineage>
</organism>
<dbReference type="Gene3D" id="3.40.250.10">
    <property type="entry name" value="Rhodanese-like domain"/>
    <property type="match status" value="1"/>
</dbReference>
<accession>A0A9P6QZV9</accession>
<dbReference type="PROSITE" id="PS50206">
    <property type="entry name" value="RHODANESE_3"/>
    <property type="match status" value="1"/>
</dbReference>
<dbReference type="InterPro" id="IPR036873">
    <property type="entry name" value="Rhodanese-like_dom_sf"/>
</dbReference>
<reference evidence="3" key="1">
    <citation type="journal article" date="2020" name="Fungal Divers.">
        <title>Resolving the Mortierellaceae phylogeny through synthesis of multi-gene phylogenetics and phylogenomics.</title>
        <authorList>
            <person name="Vandepol N."/>
            <person name="Liber J."/>
            <person name="Desiro A."/>
            <person name="Na H."/>
            <person name="Kennedy M."/>
            <person name="Barry K."/>
            <person name="Grigoriev I.V."/>
            <person name="Miller A.N."/>
            <person name="O'Donnell K."/>
            <person name="Stajich J.E."/>
            <person name="Bonito G."/>
        </authorList>
    </citation>
    <scope>NUCLEOTIDE SEQUENCE</scope>
    <source>
        <strain evidence="3">REB-010B</strain>
    </source>
</reference>
<evidence type="ECO:0000256" key="1">
    <source>
        <dbReference type="SAM" id="MobiDB-lite"/>
    </source>
</evidence>
<dbReference type="SUPFAM" id="SSF52821">
    <property type="entry name" value="Rhodanese/Cell cycle control phosphatase"/>
    <property type="match status" value="1"/>
</dbReference>
<evidence type="ECO:0000259" key="2">
    <source>
        <dbReference type="PROSITE" id="PS50206"/>
    </source>
</evidence>
<dbReference type="EMBL" id="JAAAIP010001174">
    <property type="protein sequence ID" value="KAG0309678.1"/>
    <property type="molecule type" value="Genomic_DNA"/>
</dbReference>
<dbReference type="OrthoDB" id="2445915at2759"/>
<gene>
    <name evidence="3" type="ORF">BGZ99_000801</name>
</gene>
<name>A0A9P6QZV9_9FUNG</name>
<feature type="region of interest" description="Disordered" evidence="1">
    <location>
        <begin position="1"/>
        <end position="23"/>
    </location>
</feature>
<dbReference type="InterPro" id="IPR001763">
    <property type="entry name" value="Rhodanese-like_dom"/>
</dbReference>
<dbReference type="AlphaFoldDB" id="A0A9P6QZV9"/>
<comment type="caution">
    <text evidence="3">The sequence shown here is derived from an EMBL/GenBank/DDBJ whole genome shotgun (WGS) entry which is preliminary data.</text>
</comment>
<evidence type="ECO:0000313" key="3">
    <source>
        <dbReference type="EMBL" id="KAG0309678.1"/>
    </source>
</evidence>
<dbReference type="Proteomes" id="UP000738325">
    <property type="component" value="Unassembled WGS sequence"/>
</dbReference>
<keyword evidence="4" id="KW-1185">Reference proteome</keyword>
<protein>
    <recommendedName>
        <fullName evidence="2">Rhodanese domain-containing protein</fullName>
    </recommendedName>
</protein>
<proteinExistence type="predicted"/>
<feature type="domain" description="Rhodanese" evidence="2">
    <location>
        <begin position="81"/>
        <end position="153"/>
    </location>
</feature>